<protein>
    <submittedName>
        <fullName evidence="7">Unannotated protein</fullName>
    </submittedName>
</protein>
<keyword evidence="1" id="KW-0479">Metal-binding</keyword>
<dbReference type="CDD" id="cd00920">
    <property type="entry name" value="Cupredoxin"/>
    <property type="match status" value="1"/>
</dbReference>
<dbReference type="InterPro" id="IPR028096">
    <property type="entry name" value="EfeO_Cupredoxin"/>
</dbReference>
<evidence type="ECO:0000259" key="4">
    <source>
        <dbReference type="Pfam" id="PF07731"/>
    </source>
</evidence>
<reference evidence="7" key="1">
    <citation type="submission" date="2020-05" db="EMBL/GenBank/DDBJ databases">
        <authorList>
            <person name="Chiriac C."/>
            <person name="Salcher M."/>
            <person name="Ghai R."/>
            <person name="Kavagutti S V."/>
        </authorList>
    </citation>
    <scope>NUCLEOTIDE SEQUENCE</scope>
</reference>
<evidence type="ECO:0000256" key="3">
    <source>
        <dbReference type="ARBA" id="ARBA00023008"/>
    </source>
</evidence>
<organism evidence="7">
    <name type="scientific">freshwater metagenome</name>
    <dbReference type="NCBI Taxonomy" id="449393"/>
    <lineage>
        <taxon>unclassified sequences</taxon>
        <taxon>metagenomes</taxon>
        <taxon>ecological metagenomes</taxon>
    </lineage>
</organism>
<feature type="domain" description="EfeO-type cupredoxin-like" evidence="6">
    <location>
        <begin position="25"/>
        <end position="133"/>
    </location>
</feature>
<dbReference type="InterPro" id="IPR033138">
    <property type="entry name" value="Cu_oxidase_CS"/>
</dbReference>
<evidence type="ECO:0000259" key="5">
    <source>
        <dbReference type="Pfam" id="PF07732"/>
    </source>
</evidence>
<evidence type="ECO:0000256" key="2">
    <source>
        <dbReference type="ARBA" id="ARBA00023002"/>
    </source>
</evidence>
<keyword evidence="3" id="KW-0186">Copper</keyword>
<dbReference type="Gene3D" id="2.60.40.420">
    <property type="entry name" value="Cupredoxins - blue copper proteins"/>
    <property type="match status" value="3"/>
</dbReference>
<dbReference type="EMBL" id="CAFAAJ010000267">
    <property type="protein sequence ID" value="CAB4826983.1"/>
    <property type="molecule type" value="Genomic_DNA"/>
</dbReference>
<feature type="domain" description="Plastocyanin-like" evidence="4">
    <location>
        <begin position="342"/>
        <end position="446"/>
    </location>
</feature>
<gene>
    <name evidence="7" type="ORF">UFOPK3001_02546</name>
    <name evidence="8" type="ORF">UFOPK3954_00500</name>
</gene>
<accession>A0A6J7A2A0</accession>
<dbReference type="PANTHER" id="PTHR11709">
    <property type="entry name" value="MULTI-COPPER OXIDASE"/>
    <property type="match status" value="1"/>
</dbReference>
<dbReference type="InterPro" id="IPR045087">
    <property type="entry name" value="Cu-oxidase_fam"/>
</dbReference>
<dbReference type="Pfam" id="PF13473">
    <property type="entry name" value="Cupredoxin_1"/>
    <property type="match status" value="1"/>
</dbReference>
<keyword evidence="2" id="KW-0560">Oxidoreductase</keyword>
<evidence type="ECO:0000313" key="7">
    <source>
        <dbReference type="EMBL" id="CAB4826983.1"/>
    </source>
</evidence>
<sequence>MSKNDARALSIGSFAVAVAALFFAAILLITRTSDQGTAASPSEAAIETIAVNLGAMKIEPAELNIPTVGAHLKIVNIDTQVHALTIPGLGVATKDLQPGESVTVRIPKQSEGTFEMWCSVPGHKDAGMKGTVVIGTAGSGVDHSGHSGTGATMTWQEMDAVMLKRAQAFPAKTAGHGGDRLEPTVLADGTKQFDLVAKIVQWEVEPGRLVEAWTYNGVVPGPEIHVNVGDRVRIVLKNELPESTSLHLHGIQVPNNMDGVDPYTQPPTIPGDTFTYEFVAKPGAHSTFATGIYHSHHNAQKQIPNGMFGAITVGDIPIPDVLKPMGYTSIATSVNMVLNDAGTIGLSLNGKSFPATEPYTLKQNDVMLVNYYNEGLMGHPMHMHQPMGWVIAKDGVPLLTPMPTDTLWVSPGERYTVLYKAIELGVWAWHCHILTHAEGEQGMFGMVTALIVER</sequence>
<dbReference type="Pfam" id="PF07732">
    <property type="entry name" value="Cu-oxidase_3"/>
    <property type="match status" value="1"/>
</dbReference>
<dbReference type="InterPro" id="IPR008972">
    <property type="entry name" value="Cupredoxin"/>
</dbReference>
<evidence type="ECO:0000313" key="8">
    <source>
        <dbReference type="EMBL" id="CAB4980340.1"/>
    </source>
</evidence>
<dbReference type="CDD" id="cd04202">
    <property type="entry name" value="CuRO_D2_2dMcoN_like"/>
    <property type="match status" value="1"/>
</dbReference>
<dbReference type="Pfam" id="PF07731">
    <property type="entry name" value="Cu-oxidase_2"/>
    <property type="match status" value="1"/>
</dbReference>
<feature type="domain" description="Plastocyanin-like" evidence="5">
    <location>
        <begin position="201"/>
        <end position="315"/>
    </location>
</feature>
<dbReference type="AlphaFoldDB" id="A0A6J7A2A0"/>
<dbReference type="GO" id="GO:0016491">
    <property type="term" value="F:oxidoreductase activity"/>
    <property type="evidence" value="ECO:0007669"/>
    <property type="project" value="UniProtKB-KW"/>
</dbReference>
<dbReference type="PANTHER" id="PTHR11709:SF394">
    <property type="entry name" value="FI03373P-RELATED"/>
    <property type="match status" value="1"/>
</dbReference>
<evidence type="ECO:0000259" key="6">
    <source>
        <dbReference type="Pfam" id="PF13473"/>
    </source>
</evidence>
<evidence type="ECO:0000256" key="1">
    <source>
        <dbReference type="ARBA" id="ARBA00022723"/>
    </source>
</evidence>
<name>A0A6J7A2A0_9ZZZZ</name>
<dbReference type="SUPFAM" id="SSF49503">
    <property type="entry name" value="Cupredoxins"/>
    <property type="match status" value="3"/>
</dbReference>
<proteinExistence type="predicted"/>
<dbReference type="InterPro" id="IPR011706">
    <property type="entry name" value="Cu-oxidase_C"/>
</dbReference>
<dbReference type="PROSITE" id="PS00079">
    <property type="entry name" value="MULTICOPPER_OXIDASE1"/>
    <property type="match status" value="1"/>
</dbReference>
<dbReference type="GO" id="GO:0005507">
    <property type="term" value="F:copper ion binding"/>
    <property type="evidence" value="ECO:0007669"/>
    <property type="project" value="InterPro"/>
</dbReference>
<dbReference type="EMBL" id="CAFBON010000035">
    <property type="protein sequence ID" value="CAB4980340.1"/>
    <property type="molecule type" value="Genomic_DNA"/>
</dbReference>
<dbReference type="InterPro" id="IPR011707">
    <property type="entry name" value="Cu-oxidase-like_N"/>
</dbReference>